<keyword evidence="1" id="KW-1185">Reference proteome</keyword>
<evidence type="ECO:0000313" key="1">
    <source>
        <dbReference type="Proteomes" id="UP000504637"/>
    </source>
</evidence>
<reference evidence="2" key="3">
    <citation type="submission" date="2025-08" db="UniProtKB">
        <authorList>
            <consortium name="RefSeq"/>
        </authorList>
    </citation>
    <scope>IDENTIFICATION</scope>
    <source>
        <strain evidence="2">CBS 342.82</strain>
    </source>
</reference>
<reference evidence="2" key="1">
    <citation type="submission" date="2020-01" db="EMBL/GenBank/DDBJ databases">
        <authorList>
            <consortium name="DOE Joint Genome Institute"/>
            <person name="Haridas S."/>
            <person name="Albert R."/>
            <person name="Binder M."/>
            <person name="Bloem J."/>
            <person name="Labutti K."/>
            <person name="Salamov A."/>
            <person name="Andreopoulos B."/>
            <person name="Baker S.E."/>
            <person name="Barry K."/>
            <person name="Bills G."/>
            <person name="Bluhm B.H."/>
            <person name="Cannon C."/>
            <person name="Castanera R."/>
            <person name="Culley D.E."/>
            <person name="Daum C."/>
            <person name="Ezra D."/>
            <person name="Gonzalez J.B."/>
            <person name="Henrissat B."/>
            <person name="Kuo A."/>
            <person name="Liang C."/>
            <person name="Lipzen A."/>
            <person name="Lutzoni F."/>
            <person name="Magnuson J."/>
            <person name="Mondo S."/>
            <person name="Nolan M."/>
            <person name="Ohm R."/>
            <person name="Pangilinan J."/>
            <person name="Park H.-J."/>
            <person name="Ramirez L."/>
            <person name="Alfaro M."/>
            <person name="Sun H."/>
            <person name="Tritt A."/>
            <person name="Yoshinaga Y."/>
            <person name="Zwiers L.-H."/>
            <person name="Turgeon B.G."/>
            <person name="Goodwin S.B."/>
            <person name="Spatafora J.W."/>
            <person name="Crous P.W."/>
            <person name="Grigoriev I.V."/>
        </authorList>
    </citation>
    <scope>NUCLEOTIDE SEQUENCE</scope>
    <source>
        <strain evidence="2">CBS 342.82</strain>
    </source>
</reference>
<accession>A0A6J3M7E8</accession>
<dbReference type="GeneID" id="54364818"/>
<dbReference type="RefSeq" id="XP_033459813.1">
    <property type="nucleotide sequence ID" value="XM_033607018.1"/>
</dbReference>
<organism evidence="2">
    <name type="scientific">Dissoconium aciculare CBS 342.82</name>
    <dbReference type="NCBI Taxonomy" id="1314786"/>
    <lineage>
        <taxon>Eukaryota</taxon>
        <taxon>Fungi</taxon>
        <taxon>Dikarya</taxon>
        <taxon>Ascomycota</taxon>
        <taxon>Pezizomycotina</taxon>
        <taxon>Dothideomycetes</taxon>
        <taxon>Dothideomycetidae</taxon>
        <taxon>Mycosphaerellales</taxon>
        <taxon>Dissoconiaceae</taxon>
        <taxon>Dissoconium</taxon>
    </lineage>
</organism>
<dbReference type="Proteomes" id="UP000504637">
    <property type="component" value="Unplaced"/>
</dbReference>
<sequence length="165" mass="18960">MWVLHRNGYREIFYGGTGSVEITLLASRGSGVCQGWFGLEPEWDQEGASDVANDLFEASWIMRHEPSDRDRSLHLELFYNYYILQVRLSTSGKAGFWSSIQVLGRFAQQRRLRVRAVRRRRHRRRPADDWGASIVIIQHGVYCTKREGTSNRAGGGAENSMPWTL</sequence>
<protein>
    <submittedName>
        <fullName evidence="2">Uncharacterized protein</fullName>
    </submittedName>
</protein>
<gene>
    <name evidence="2" type="ORF">K489DRAFT_401336</name>
</gene>
<dbReference type="AlphaFoldDB" id="A0A6J3M7E8"/>
<proteinExistence type="predicted"/>
<name>A0A6J3M7E8_9PEZI</name>
<evidence type="ECO:0000313" key="2">
    <source>
        <dbReference type="RefSeq" id="XP_033459813.1"/>
    </source>
</evidence>
<reference evidence="2" key="2">
    <citation type="submission" date="2020-04" db="EMBL/GenBank/DDBJ databases">
        <authorList>
            <consortium name="NCBI Genome Project"/>
        </authorList>
    </citation>
    <scope>NUCLEOTIDE SEQUENCE</scope>
    <source>
        <strain evidence="2">CBS 342.82</strain>
    </source>
</reference>